<gene>
    <name evidence="3" type="ORF">ACFOM9_11010</name>
</gene>
<dbReference type="Gene3D" id="2.60.40.1930">
    <property type="match status" value="1"/>
</dbReference>
<evidence type="ECO:0000313" key="3">
    <source>
        <dbReference type="EMBL" id="MFC3660598.1"/>
    </source>
</evidence>
<evidence type="ECO:0000256" key="1">
    <source>
        <dbReference type="SAM" id="MobiDB-lite"/>
    </source>
</evidence>
<dbReference type="PROSITE" id="PS51257">
    <property type="entry name" value="PROKAR_LIPOPROTEIN"/>
    <property type="match status" value="1"/>
</dbReference>
<evidence type="ECO:0000313" key="4">
    <source>
        <dbReference type="Proteomes" id="UP001595724"/>
    </source>
</evidence>
<sequence length="168" mass="17104">MTRKMLNIAIAAALFGSLALVGCKKNQDETAMTPPPAPAEPAPAPTPEPAPAPAPAAASVTAVTLGNAVGADMKIATPSATFAPKDTIYVSVSTSTSDAAASVPAKLGAKWLFQDGQVVNEETRDLNLSGAGDTEFHISQAAGLPAGKYKVEISLDGNVVQSKDFEVK</sequence>
<feature type="signal peptide" evidence="2">
    <location>
        <begin position="1"/>
        <end position="21"/>
    </location>
</feature>
<comment type="caution">
    <text evidence="3">The sequence shown here is derived from an EMBL/GenBank/DDBJ whole genome shotgun (WGS) entry which is preliminary data.</text>
</comment>
<keyword evidence="4" id="KW-1185">Reference proteome</keyword>
<name>A0ABV7UVN0_9GAMM</name>
<dbReference type="Proteomes" id="UP001595724">
    <property type="component" value="Unassembled WGS sequence"/>
</dbReference>
<evidence type="ECO:0000256" key="2">
    <source>
        <dbReference type="SAM" id="SignalP"/>
    </source>
</evidence>
<proteinExistence type="predicted"/>
<dbReference type="RefSeq" id="WP_386710324.1">
    <property type="nucleotide sequence ID" value="NZ_JBHRYF010000008.1"/>
</dbReference>
<feature type="compositionally biased region" description="Pro residues" evidence="1">
    <location>
        <begin position="33"/>
        <end position="54"/>
    </location>
</feature>
<protein>
    <submittedName>
        <fullName evidence="3">Uncharacterized protein</fullName>
    </submittedName>
</protein>
<organism evidence="3 4">
    <name type="scientific">Luteimonas notoginsengisoli</name>
    <dbReference type="NCBI Taxonomy" id="1578200"/>
    <lineage>
        <taxon>Bacteria</taxon>
        <taxon>Pseudomonadati</taxon>
        <taxon>Pseudomonadota</taxon>
        <taxon>Gammaproteobacteria</taxon>
        <taxon>Lysobacterales</taxon>
        <taxon>Lysobacteraceae</taxon>
        <taxon>Luteimonas</taxon>
    </lineage>
</organism>
<accession>A0ABV7UVN0</accession>
<dbReference type="EMBL" id="JBHRYF010000008">
    <property type="protein sequence ID" value="MFC3660598.1"/>
    <property type="molecule type" value="Genomic_DNA"/>
</dbReference>
<feature type="chain" id="PRO_5047381311" evidence="2">
    <location>
        <begin position="22"/>
        <end position="168"/>
    </location>
</feature>
<keyword evidence="2" id="KW-0732">Signal</keyword>
<feature type="region of interest" description="Disordered" evidence="1">
    <location>
        <begin position="28"/>
        <end position="56"/>
    </location>
</feature>
<reference evidence="4" key="1">
    <citation type="journal article" date="2019" name="Int. J. Syst. Evol. Microbiol.">
        <title>The Global Catalogue of Microorganisms (GCM) 10K type strain sequencing project: providing services to taxonomists for standard genome sequencing and annotation.</title>
        <authorList>
            <consortium name="The Broad Institute Genomics Platform"/>
            <consortium name="The Broad Institute Genome Sequencing Center for Infectious Disease"/>
            <person name="Wu L."/>
            <person name="Ma J."/>
        </authorList>
    </citation>
    <scope>NUCLEOTIDE SEQUENCE [LARGE SCALE GENOMIC DNA]</scope>
    <source>
        <strain evidence="4">KCTC 42211</strain>
    </source>
</reference>